<organism evidence="3 4">
    <name type="scientific">Stackebrandtia endophytica</name>
    <dbReference type="NCBI Taxonomy" id="1496996"/>
    <lineage>
        <taxon>Bacteria</taxon>
        <taxon>Bacillati</taxon>
        <taxon>Actinomycetota</taxon>
        <taxon>Actinomycetes</taxon>
        <taxon>Glycomycetales</taxon>
        <taxon>Glycomycetaceae</taxon>
        <taxon>Stackebrandtia</taxon>
    </lineage>
</organism>
<feature type="domain" description="Glycosyltransferase family 28 N-terminal" evidence="1">
    <location>
        <begin position="4"/>
        <end position="95"/>
    </location>
</feature>
<dbReference type="InterPro" id="IPR050426">
    <property type="entry name" value="Glycosyltransferase_28"/>
</dbReference>
<dbReference type="InterPro" id="IPR002213">
    <property type="entry name" value="UDP_glucos_trans"/>
</dbReference>
<comment type="caution">
    <text evidence="3">The sequence shown here is derived from an EMBL/GenBank/DDBJ whole genome shotgun (WGS) entry which is preliminary data.</text>
</comment>
<name>A0A543AVR3_9ACTN</name>
<keyword evidence="3" id="KW-0808">Transferase</keyword>
<proteinExistence type="predicted"/>
<dbReference type="InterPro" id="IPR004276">
    <property type="entry name" value="GlycoTrans_28_N"/>
</dbReference>
<evidence type="ECO:0000259" key="2">
    <source>
        <dbReference type="Pfam" id="PF06722"/>
    </source>
</evidence>
<evidence type="ECO:0000259" key="1">
    <source>
        <dbReference type="Pfam" id="PF03033"/>
    </source>
</evidence>
<dbReference type="PANTHER" id="PTHR48050:SF13">
    <property type="entry name" value="STEROL 3-BETA-GLUCOSYLTRANSFERASE UGT80A2"/>
    <property type="match status" value="1"/>
</dbReference>
<reference evidence="3 4" key="1">
    <citation type="submission" date="2019-06" db="EMBL/GenBank/DDBJ databases">
        <title>Sequencing the genomes of 1000 actinobacteria strains.</title>
        <authorList>
            <person name="Klenk H.-P."/>
        </authorList>
    </citation>
    <scope>NUCLEOTIDE SEQUENCE [LARGE SCALE GENOMIC DNA]</scope>
    <source>
        <strain evidence="3 4">DSM 45928</strain>
    </source>
</reference>
<dbReference type="RefSeq" id="WP_170183250.1">
    <property type="nucleotide sequence ID" value="NZ_JBHTGS010000001.1"/>
</dbReference>
<dbReference type="EMBL" id="VFOW01000001">
    <property type="protein sequence ID" value="TQL76673.1"/>
    <property type="molecule type" value="Genomic_DNA"/>
</dbReference>
<dbReference type="AlphaFoldDB" id="A0A543AVR3"/>
<gene>
    <name evidence="3" type="ORF">FB566_2208</name>
</gene>
<dbReference type="InParanoid" id="A0A543AVR3"/>
<dbReference type="SUPFAM" id="SSF53756">
    <property type="entry name" value="UDP-Glycosyltransferase/glycogen phosphorylase"/>
    <property type="match status" value="1"/>
</dbReference>
<dbReference type="Pfam" id="PF03033">
    <property type="entry name" value="Glyco_transf_28"/>
    <property type="match status" value="1"/>
</dbReference>
<dbReference type="FunCoup" id="A0A543AVR3">
    <property type="interactions" value="64"/>
</dbReference>
<evidence type="ECO:0000313" key="4">
    <source>
        <dbReference type="Proteomes" id="UP000317043"/>
    </source>
</evidence>
<dbReference type="FunFam" id="3.40.50.2000:FF:000009">
    <property type="entry name" value="Sterol 3-beta-glucosyltransferase UGT80A2"/>
    <property type="match status" value="1"/>
</dbReference>
<dbReference type="CDD" id="cd03784">
    <property type="entry name" value="GT1_Gtf-like"/>
    <property type="match status" value="1"/>
</dbReference>
<dbReference type="Pfam" id="PF06722">
    <property type="entry name" value="EryCIII-like_C"/>
    <property type="match status" value="1"/>
</dbReference>
<dbReference type="GO" id="GO:0008194">
    <property type="term" value="F:UDP-glycosyltransferase activity"/>
    <property type="evidence" value="ECO:0007669"/>
    <property type="project" value="InterPro"/>
</dbReference>
<accession>A0A543AVR3</accession>
<dbReference type="GO" id="GO:0005975">
    <property type="term" value="P:carbohydrate metabolic process"/>
    <property type="evidence" value="ECO:0007669"/>
    <property type="project" value="InterPro"/>
</dbReference>
<dbReference type="GO" id="GO:0033072">
    <property type="term" value="P:vancomycin biosynthetic process"/>
    <property type="evidence" value="ECO:0007669"/>
    <property type="project" value="UniProtKB-ARBA"/>
</dbReference>
<keyword evidence="4" id="KW-1185">Reference proteome</keyword>
<dbReference type="Proteomes" id="UP000317043">
    <property type="component" value="Unassembled WGS sequence"/>
</dbReference>
<dbReference type="InterPro" id="IPR010610">
    <property type="entry name" value="EryCIII-like_C"/>
</dbReference>
<sequence length="408" mass="43176">MRVLILSPGTRGDVAPATALGAAFVADGHEVSIVANREYERLVTDAGCILRPIDASLAPDPASLEGLSKSAGVRAHLTALRGYMAAAGEVAVSAGKDADVVLVNTISPYGHDIAEGLGVPSATLMLQPAYPSGDYPPVIASNVDFGRLGNRLAGRLAERVPTPYDPVGRRIRAEFGLPPESRRAGQRRRDRAGVPVHHGISPVVLPRPREWPTHLTLDGFWVPRDQDDWTPPSSLVEFIEDGPTPIVVSLGSIDPGPTVVEAVADALRDSGIRAILQGGGFQAVAERFDDSQVRHIGPVPHSWLLPKAAAVVHHAGAGMVSSTLLAGAPSIPMPSHTDQPFWARRLVAIGAATDPIPWRRADGSKLAAAIRHVIADQGLRDAARAAGSAMRKEDSTRPLRTWLQQLSG</sequence>
<dbReference type="GO" id="GO:0016758">
    <property type="term" value="F:hexosyltransferase activity"/>
    <property type="evidence" value="ECO:0007669"/>
    <property type="project" value="InterPro"/>
</dbReference>
<dbReference type="PANTHER" id="PTHR48050">
    <property type="entry name" value="STEROL 3-BETA-GLUCOSYLTRANSFERASE"/>
    <property type="match status" value="1"/>
</dbReference>
<feature type="domain" description="Erythromycin biosynthesis protein CIII-like C-terminal" evidence="2">
    <location>
        <begin position="292"/>
        <end position="398"/>
    </location>
</feature>
<protein>
    <submittedName>
        <fullName evidence="3">UDP:flavonoid glycosyltransferase YjiC (YdhE family)</fullName>
    </submittedName>
</protein>
<evidence type="ECO:0000313" key="3">
    <source>
        <dbReference type="EMBL" id="TQL76673.1"/>
    </source>
</evidence>
<dbReference type="Gene3D" id="3.40.50.2000">
    <property type="entry name" value="Glycogen Phosphorylase B"/>
    <property type="match status" value="2"/>
</dbReference>